<dbReference type="Pfam" id="PF02810">
    <property type="entry name" value="SEC-C"/>
    <property type="match status" value="1"/>
</dbReference>
<dbReference type="Proteomes" id="UP001430360">
    <property type="component" value="Unassembled WGS sequence"/>
</dbReference>
<dbReference type="InterPro" id="IPR048469">
    <property type="entry name" value="YchJ-like_M"/>
</dbReference>
<keyword evidence="5" id="KW-1185">Reference proteome</keyword>
<dbReference type="RefSeq" id="WP_232136508.1">
    <property type="nucleotide sequence ID" value="NZ_CP089507.1"/>
</dbReference>
<dbReference type="Pfam" id="PF17775">
    <property type="entry name" value="YchJ_M-like"/>
    <property type="match status" value="1"/>
</dbReference>
<evidence type="ECO:0000313" key="5">
    <source>
        <dbReference type="Proteomes" id="UP001430360"/>
    </source>
</evidence>
<feature type="domain" description="YchJ-like middle NTF2-like" evidence="3">
    <location>
        <begin position="36"/>
        <end position="129"/>
    </location>
</feature>
<comment type="caution">
    <text evidence="4">The sequence shown here is derived from an EMBL/GenBank/DDBJ whole genome shotgun (WGS) entry which is preliminary data.</text>
</comment>
<comment type="similarity">
    <text evidence="1 2">Belongs to the UPF0225 family.</text>
</comment>
<accession>A0ABS8UEY8</accession>
<sequence length="132" mass="14834">MPTFNTDPTAPCPCGRPRTYADCCKPLHDGAAAPDTEALMRSRYVVYVQRDADYLRASWHASTRPDDLGFDDPQPVWLGLDVKAHDVIDADHAEVAFVAKYRIGGGSVVRMRERSRFVREDGRWFYVDGDVG</sequence>
<dbReference type="InterPro" id="IPR004027">
    <property type="entry name" value="SEC_C_motif"/>
</dbReference>
<reference evidence="4" key="2">
    <citation type="journal article" date="2022" name="Syst. Appl. Microbiol.">
        <title>Physiological and genomic characterisation of Luteimonas fraxinea sp. nov., a bacterial species associated with trees tolerant to ash dieback.</title>
        <authorList>
            <person name="Ulrich K."/>
            <person name="Becker R."/>
            <person name="Behrendt U."/>
            <person name="Kube M."/>
            <person name="Schneck V."/>
            <person name="Ulrich A."/>
        </authorList>
    </citation>
    <scope>NUCLEOTIDE SEQUENCE</scope>
    <source>
        <strain evidence="4">A1P009</strain>
    </source>
</reference>
<dbReference type="Gene3D" id="3.10.450.50">
    <property type="match status" value="1"/>
</dbReference>
<evidence type="ECO:0000256" key="1">
    <source>
        <dbReference type="ARBA" id="ARBA00010839"/>
    </source>
</evidence>
<name>A0ABS8UEY8_9GAMM</name>
<dbReference type="PANTHER" id="PTHR33747:SF1">
    <property type="entry name" value="ADENYLATE CYCLASE-ASSOCIATED CAP C-TERMINAL DOMAIN-CONTAINING PROTEIN"/>
    <property type="match status" value="1"/>
</dbReference>
<dbReference type="SUPFAM" id="SSF54427">
    <property type="entry name" value="NTF2-like"/>
    <property type="match status" value="1"/>
</dbReference>
<evidence type="ECO:0000256" key="2">
    <source>
        <dbReference type="HAMAP-Rule" id="MF_00612"/>
    </source>
</evidence>
<dbReference type="InterPro" id="IPR032710">
    <property type="entry name" value="NTF2-like_dom_sf"/>
</dbReference>
<organism evidence="4 5">
    <name type="scientific">Luteimonas fraxinea</name>
    <dbReference type="NCBI Taxonomy" id="2901869"/>
    <lineage>
        <taxon>Bacteria</taxon>
        <taxon>Pseudomonadati</taxon>
        <taxon>Pseudomonadota</taxon>
        <taxon>Gammaproteobacteria</taxon>
        <taxon>Lysobacterales</taxon>
        <taxon>Lysobacteraceae</taxon>
        <taxon>Luteimonas</taxon>
    </lineage>
</organism>
<reference evidence="4" key="1">
    <citation type="submission" date="2021-12" db="EMBL/GenBank/DDBJ databases">
        <authorList>
            <person name="Ulrich A."/>
        </authorList>
    </citation>
    <scope>NUCLEOTIDE SEQUENCE</scope>
    <source>
        <strain evidence="4">A1P009</strain>
    </source>
</reference>
<gene>
    <name evidence="4" type="ORF">LTT95_10980</name>
</gene>
<dbReference type="PANTHER" id="PTHR33747">
    <property type="entry name" value="UPF0225 PROTEIN SCO1677"/>
    <property type="match status" value="1"/>
</dbReference>
<evidence type="ECO:0000259" key="3">
    <source>
        <dbReference type="Pfam" id="PF17775"/>
    </source>
</evidence>
<protein>
    <recommendedName>
        <fullName evidence="2">UPF0225 protein LTT95_10980</fullName>
    </recommendedName>
</protein>
<dbReference type="EMBL" id="JAJQKU010000003">
    <property type="protein sequence ID" value="MCD9097460.1"/>
    <property type="molecule type" value="Genomic_DNA"/>
</dbReference>
<proteinExistence type="inferred from homology"/>
<evidence type="ECO:0000313" key="4">
    <source>
        <dbReference type="EMBL" id="MCD9097460.1"/>
    </source>
</evidence>
<dbReference type="HAMAP" id="MF_00612">
    <property type="entry name" value="UPF0225"/>
    <property type="match status" value="1"/>
</dbReference>
<dbReference type="InterPro" id="IPR023006">
    <property type="entry name" value="YchJ-like"/>
</dbReference>